<protein>
    <submittedName>
        <fullName evidence="1">Uncharacterized protein</fullName>
    </submittedName>
</protein>
<gene>
    <name evidence="1" type="ORF">NTEN_LOCUS14907</name>
</gene>
<proteinExistence type="predicted"/>
<keyword evidence="2" id="KW-1185">Reference proteome</keyword>
<evidence type="ECO:0000313" key="2">
    <source>
        <dbReference type="Proteomes" id="UP000479000"/>
    </source>
</evidence>
<reference evidence="1 2" key="1">
    <citation type="submission" date="2020-02" db="EMBL/GenBank/DDBJ databases">
        <authorList>
            <person name="Ferguson B K."/>
        </authorList>
    </citation>
    <scope>NUCLEOTIDE SEQUENCE [LARGE SCALE GENOMIC DNA]</scope>
</reference>
<dbReference type="AlphaFoldDB" id="A0A6H5H248"/>
<name>A0A6H5H248_9HEMI</name>
<dbReference type="EMBL" id="CADCXU010022326">
    <property type="protein sequence ID" value="CAB0009825.1"/>
    <property type="molecule type" value="Genomic_DNA"/>
</dbReference>
<sequence>MPEYSLNFHRLLQIFQQYYCYNRRDEDGFLVLTAPSIPTSAPRSKETASSK</sequence>
<feature type="non-terminal residue" evidence="1">
    <location>
        <position position="51"/>
    </location>
</feature>
<evidence type="ECO:0000313" key="1">
    <source>
        <dbReference type="EMBL" id="CAB0009825.1"/>
    </source>
</evidence>
<dbReference type="Proteomes" id="UP000479000">
    <property type="component" value="Unassembled WGS sequence"/>
</dbReference>
<accession>A0A6H5H248</accession>
<organism evidence="1 2">
    <name type="scientific">Nesidiocoris tenuis</name>
    <dbReference type="NCBI Taxonomy" id="355587"/>
    <lineage>
        <taxon>Eukaryota</taxon>
        <taxon>Metazoa</taxon>
        <taxon>Ecdysozoa</taxon>
        <taxon>Arthropoda</taxon>
        <taxon>Hexapoda</taxon>
        <taxon>Insecta</taxon>
        <taxon>Pterygota</taxon>
        <taxon>Neoptera</taxon>
        <taxon>Paraneoptera</taxon>
        <taxon>Hemiptera</taxon>
        <taxon>Heteroptera</taxon>
        <taxon>Panheteroptera</taxon>
        <taxon>Cimicomorpha</taxon>
        <taxon>Miridae</taxon>
        <taxon>Dicyphina</taxon>
        <taxon>Nesidiocoris</taxon>
    </lineage>
</organism>